<evidence type="ECO:0000256" key="4">
    <source>
        <dbReference type="ARBA" id="ARBA00022576"/>
    </source>
</evidence>
<dbReference type="NCBIfam" id="TIGR01364">
    <property type="entry name" value="serC_1"/>
    <property type="match status" value="1"/>
</dbReference>
<dbReference type="NCBIfam" id="NF003764">
    <property type="entry name" value="PRK05355.1"/>
    <property type="match status" value="1"/>
</dbReference>
<dbReference type="Gene3D" id="3.90.1150.10">
    <property type="entry name" value="Aspartate Aminotransferase, domain 1"/>
    <property type="match status" value="1"/>
</dbReference>
<comment type="catalytic activity">
    <reaction evidence="10 12">
        <text>O-phospho-L-serine + 2-oxoglutarate = 3-phosphooxypyruvate + L-glutamate</text>
        <dbReference type="Rhea" id="RHEA:14329"/>
        <dbReference type="ChEBI" id="CHEBI:16810"/>
        <dbReference type="ChEBI" id="CHEBI:18110"/>
        <dbReference type="ChEBI" id="CHEBI:29985"/>
        <dbReference type="ChEBI" id="CHEBI:57524"/>
        <dbReference type="EC" id="2.6.1.52"/>
    </reaction>
</comment>
<dbReference type="eggNOG" id="KOG2790">
    <property type="taxonomic scope" value="Eukaryota"/>
</dbReference>
<dbReference type="SUPFAM" id="SSF53383">
    <property type="entry name" value="PLP-dependent transferases"/>
    <property type="match status" value="1"/>
</dbReference>
<comment type="pathway">
    <text evidence="2 12">Amino-acid biosynthesis; L-serine biosynthesis; L-serine from 3-phospho-D-glycerate: step 2/3.</text>
</comment>
<evidence type="ECO:0000256" key="2">
    <source>
        <dbReference type="ARBA" id="ARBA00005099"/>
    </source>
</evidence>
<dbReference type="PANTHER" id="PTHR43247:SF1">
    <property type="entry name" value="PHOSPHOSERINE AMINOTRANSFERASE"/>
    <property type="match status" value="1"/>
</dbReference>
<name>E0VYZ3_PEDHC</name>
<keyword evidence="7" id="KW-0663">Pyridoxal phosphate</keyword>
<dbReference type="Pfam" id="PF00266">
    <property type="entry name" value="Aminotran_5"/>
    <property type="match status" value="1"/>
</dbReference>
<keyword evidence="6 12" id="KW-0808">Transferase</keyword>
<evidence type="ECO:0000256" key="7">
    <source>
        <dbReference type="ARBA" id="ARBA00022898"/>
    </source>
</evidence>
<reference evidence="14" key="1">
    <citation type="submission" date="2007-04" db="EMBL/GenBank/DDBJ databases">
        <title>Annotation of Pediculus humanus corporis strain USDA.</title>
        <authorList>
            <person name="Kirkness E."/>
            <person name="Hannick L."/>
            <person name="Hass B."/>
            <person name="Bruggner R."/>
            <person name="Lawson D."/>
            <person name="Bidwell S."/>
            <person name="Joardar V."/>
            <person name="Caler E."/>
            <person name="Walenz B."/>
            <person name="Inman J."/>
            <person name="Schobel S."/>
            <person name="Galinsky K."/>
            <person name="Amedeo P."/>
            <person name="Strausberg R."/>
        </authorList>
    </citation>
    <scope>NUCLEOTIDE SEQUENCE</scope>
    <source>
        <strain evidence="14">USDA</strain>
    </source>
</reference>
<dbReference type="HOGENOM" id="CLU_034866_0_1_1"/>
<dbReference type="HAMAP" id="MF_00160">
    <property type="entry name" value="SerC_aminotrans_5"/>
    <property type="match status" value="1"/>
</dbReference>
<reference evidence="15" key="3">
    <citation type="submission" date="2020-05" db="UniProtKB">
        <authorList>
            <consortium name="EnsemblMetazoa"/>
        </authorList>
    </citation>
    <scope>IDENTIFICATION</scope>
    <source>
        <strain evidence="15">USDA</strain>
    </source>
</reference>
<dbReference type="EC" id="2.6.1.52" evidence="12"/>
<dbReference type="KEGG" id="phu:Phum_PHUM522250"/>
<dbReference type="AlphaFoldDB" id="E0VYZ3"/>
<gene>
    <name evidence="15" type="primary">8231719</name>
    <name evidence="14" type="ORF">Phum_PHUM522250</name>
</gene>
<feature type="domain" description="Aminotransferase class V" evidence="13">
    <location>
        <begin position="7"/>
        <end position="353"/>
    </location>
</feature>
<dbReference type="EMBL" id="AAZO01006340">
    <property type="status" value="NOT_ANNOTATED_CDS"/>
    <property type="molecule type" value="Genomic_DNA"/>
</dbReference>
<evidence type="ECO:0000259" key="13">
    <source>
        <dbReference type="Pfam" id="PF00266"/>
    </source>
</evidence>
<dbReference type="InParanoid" id="E0VYZ3"/>
<dbReference type="UniPathway" id="UPA00244">
    <property type="reaction ID" value="UER00311"/>
</dbReference>
<evidence type="ECO:0000256" key="3">
    <source>
        <dbReference type="ARBA" id="ARBA00006904"/>
    </source>
</evidence>
<dbReference type="PROSITE" id="PS00595">
    <property type="entry name" value="AA_TRANSFER_CLASS_5"/>
    <property type="match status" value="1"/>
</dbReference>
<dbReference type="CTD" id="8231719"/>
<accession>E0VYZ3</accession>
<evidence type="ECO:0000313" key="15">
    <source>
        <dbReference type="EnsemblMetazoa" id="PHUM522250-PA"/>
    </source>
</evidence>
<evidence type="ECO:0000256" key="5">
    <source>
        <dbReference type="ARBA" id="ARBA00022605"/>
    </source>
</evidence>
<evidence type="ECO:0000313" key="14">
    <source>
        <dbReference type="EMBL" id="EEB18599.1"/>
    </source>
</evidence>
<comment type="similarity">
    <text evidence="3">Belongs to the class-V pyridoxal-phosphate-dependent aminotransferase family. SerC subfamily.</text>
</comment>
<dbReference type="CDD" id="cd00611">
    <property type="entry name" value="PSAT_like"/>
    <property type="match status" value="1"/>
</dbReference>
<dbReference type="InterPro" id="IPR022278">
    <property type="entry name" value="Pser_aminoTfrase"/>
</dbReference>
<keyword evidence="16" id="KW-1185">Reference proteome</keyword>
<dbReference type="GeneID" id="8231719"/>
<dbReference type="Gene3D" id="3.40.640.10">
    <property type="entry name" value="Type I PLP-dependent aspartate aminotransferase-like (Major domain)"/>
    <property type="match status" value="1"/>
</dbReference>
<dbReference type="PIRSF" id="PIRSF000525">
    <property type="entry name" value="SerC"/>
    <property type="match status" value="1"/>
</dbReference>
<proteinExistence type="inferred from homology"/>
<dbReference type="EnsemblMetazoa" id="PHUM522250-RA">
    <property type="protein sequence ID" value="PHUM522250-PA"/>
    <property type="gene ID" value="PHUM522250"/>
</dbReference>
<dbReference type="FunFam" id="3.40.640.10:FF:000010">
    <property type="entry name" value="Phosphoserine aminotransferase"/>
    <property type="match status" value="1"/>
</dbReference>
<sequence length="365" mass="40105">MANGKVMNFGAGPAKLPEEVLAEVQKELVNYGNTYISVMEMSHRSSDFNKIIEKAQRSVKEILNIPDNYKVLFLQGGGTGLFAAVALNLISKTGTADYLVTGSWSAKAAKEAAKYGNVNLVLPKTDKYEQIPDPSTWKLNPNASYLYFCDNETVHGVEYQFTPKPLDGVPLVVDMSSNMLSRPIDVTKFGVIFAGAQKNIGPAGVTLVIVRDDLLGKPLPICPTVMDFTIMAKDNSLHNTPPTFGIYVVGRVFEWIIANGGVVGMADRANAKSQTIYSIINNSNGFYTCPVNKDCRSRMNVPFRIRGGDDKLEQEFLAGAQKLGMIQLKGHRSVGGIRASLYNAVTLEETKALARYMLEFYEKHK</sequence>
<dbReference type="UniPathway" id="UPA00135">
    <property type="reaction ID" value="UER00197"/>
</dbReference>
<keyword evidence="8 12" id="KW-0718">Serine biosynthesis</keyword>
<dbReference type="InterPro" id="IPR015422">
    <property type="entry name" value="PyrdxlP-dep_Trfase_small"/>
</dbReference>
<dbReference type="GO" id="GO:0030170">
    <property type="term" value="F:pyridoxal phosphate binding"/>
    <property type="evidence" value="ECO:0007669"/>
    <property type="project" value="TreeGrafter"/>
</dbReference>
<dbReference type="GO" id="GO:0004648">
    <property type="term" value="F:O-phospho-L-serine:2-oxoglutarate aminotransferase activity"/>
    <property type="evidence" value="ECO:0007669"/>
    <property type="project" value="UniProtKB-EC"/>
</dbReference>
<dbReference type="EMBL" id="DS235848">
    <property type="protein sequence ID" value="EEB18599.1"/>
    <property type="molecule type" value="Genomic_DNA"/>
</dbReference>
<dbReference type="InterPro" id="IPR000192">
    <property type="entry name" value="Aminotrans_V_dom"/>
</dbReference>
<reference evidence="14" key="2">
    <citation type="submission" date="2007-04" db="EMBL/GenBank/DDBJ databases">
        <title>The genome of the human body louse.</title>
        <authorList>
            <consortium name="The Human Body Louse Genome Consortium"/>
            <person name="Kirkness E."/>
            <person name="Walenz B."/>
            <person name="Hass B."/>
            <person name="Bruggner R."/>
            <person name="Strausberg R."/>
        </authorList>
    </citation>
    <scope>NUCLEOTIDE SEQUENCE</scope>
    <source>
        <strain evidence="14">USDA</strain>
    </source>
</reference>
<dbReference type="OrthoDB" id="1703350at2759"/>
<dbReference type="GO" id="GO:0005737">
    <property type="term" value="C:cytoplasm"/>
    <property type="evidence" value="ECO:0007669"/>
    <property type="project" value="TreeGrafter"/>
</dbReference>
<evidence type="ECO:0000256" key="11">
    <source>
        <dbReference type="RuleBase" id="RU004504"/>
    </source>
</evidence>
<dbReference type="FunFam" id="3.90.1150.10:FF:000006">
    <property type="entry name" value="Phosphoserine aminotransferase"/>
    <property type="match status" value="1"/>
</dbReference>
<dbReference type="InterPro" id="IPR015421">
    <property type="entry name" value="PyrdxlP-dep_Trfase_major"/>
</dbReference>
<dbReference type="STRING" id="121224.E0VYZ3"/>
<dbReference type="FunCoup" id="E0VYZ3">
    <property type="interactions" value="770"/>
</dbReference>
<comment type="catalytic activity">
    <reaction evidence="9">
        <text>4-(phosphooxy)-L-threonine + 2-oxoglutarate = (R)-3-hydroxy-2-oxo-4-phosphooxybutanoate + L-glutamate</text>
        <dbReference type="Rhea" id="RHEA:16573"/>
        <dbReference type="ChEBI" id="CHEBI:16810"/>
        <dbReference type="ChEBI" id="CHEBI:29985"/>
        <dbReference type="ChEBI" id="CHEBI:58452"/>
        <dbReference type="ChEBI" id="CHEBI:58538"/>
        <dbReference type="EC" id="2.6.1.52"/>
    </reaction>
</comment>
<dbReference type="InterPro" id="IPR015424">
    <property type="entry name" value="PyrdxlP-dep_Trfase"/>
</dbReference>
<dbReference type="PANTHER" id="PTHR43247">
    <property type="entry name" value="PHOSPHOSERINE AMINOTRANSFERASE"/>
    <property type="match status" value="1"/>
</dbReference>
<dbReference type="VEuPathDB" id="VectorBase:PHUM522250"/>
<evidence type="ECO:0000256" key="9">
    <source>
        <dbReference type="ARBA" id="ARBA00047630"/>
    </source>
</evidence>
<evidence type="ECO:0000313" key="16">
    <source>
        <dbReference type="Proteomes" id="UP000009046"/>
    </source>
</evidence>
<dbReference type="RefSeq" id="XP_002431337.1">
    <property type="nucleotide sequence ID" value="XM_002431292.1"/>
</dbReference>
<dbReference type="Proteomes" id="UP000009046">
    <property type="component" value="Unassembled WGS sequence"/>
</dbReference>
<dbReference type="GO" id="GO:0006564">
    <property type="term" value="P:L-serine biosynthetic process"/>
    <property type="evidence" value="ECO:0007669"/>
    <property type="project" value="UniProtKB-KW"/>
</dbReference>
<evidence type="ECO:0000256" key="10">
    <source>
        <dbReference type="ARBA" id="ARBA00049007"/>
    </source>
</evidence>
<keyword evidence="5 12" id="KW-0028">Amino-acid biosynthesis</keyword>
<organism>
    <name type="scientific">Pediculus humanus subsp. corporis</name>
    <name type="common">Body louse</name>
    <dbReference type="NCBI Taxonomy" id="121224"/>
    <lineage>
        <taxon>Eukaryota</taxon>
        <taxon>Metazoa</taxon>
        <taxon>Ecdysozoa</taxon>
        <taxon>Arthropoda</taxon>
        <taxon>Hexapoda</taxon>
        <taxon>Insecta</taxon>
        <taxon>Pterygota</taxon>
        <taxon>Neoptera</taxon>
        <taxon>Paraneoptera</taxon>
        <taxon>Psocodea</taxon>
        <taxon>Troctomorpha</taxon>
        <taxon>Phthiraptera</taxon>
        <taxon>Anoplura</taxon>
        <taxon>Pediculidae</taxon>
        <taxon>Pediculus</taxon>
    </lineage>
</organism>
<keyword evidence="4 12" id="KW-0032">Aminotransferase</keyword>
<evidence type="ECO:0000256" key="1">
    <source>
        <dbReference type="ARBA" id="ARBA00001933"/>
    </source>
</evidence>
<evidence type="ECO:0000256" key="8">
    <source>
        <dbReference type="ARBA" id="ARBA00023299"/>
    </source>
</evidence>
<comment type="cofactor">
    <cofactor evidence="1 11">
        <name>pyridoxal 5'-phosphate</name>
        <dbReference type="ChEBI" id="CHEBI:597326"/>
    </cofactor>
</comment>
<evidence type="ECO:0000256" key="6">
    <source>
        <dbReference type="ARBA" id="ARBA00022679"/>
    </source>
</evidence>
<evidence type="ECO:0000256" key="12">
    <source>
        <dbReference type="RuleBase" id="RU004505"/>
    </source>
</evidence>
<dbReference type="OMA" id="AFVYFCD"/>
<protein>
    <recommendedName>
        <fullName evidence="12">Phosphoserine aminotransferase</fullName>
        <ecNumber evidence="12">2.6.1.52</ecNumber>
    </recommendedName>
</protein>
<dbReference type="InterPro" id="IPR020578">
    <property type="entry name" value="Aminotrans_V_PyrdxlP_BS"/>
</dbReference>